<comment type="caution">
    <text evidence="2">The sequence shown here is derived from an EMBL/GenBank/DDBJ whole genome shotgun (WGS) entry which is preliminary data.</text>
</comment>
<sequence length="155" mass="17376">MHPDQGTDNHPAKDQLTPNGAVPDDIQPRTADLTAGPDNHHDRLVDAPPLAVDGHTSPPAVGDDESPVHLFHPEAAKRFRVEWQQIQTRFVDDPKDAEQGADHLLAEVLQSLASTFTERKHELEGQWHGESEALTEDLRLALRRYRTFFNQLLDA</sequence>
<organism evidence="2 3">
    <name type="scientific">Prauserella endophytica</name>
    <dbReference type="NCBI Taxonomy" id="1592324"/>
    <lineage>
        <taxon>Bacteria</taxon>
        <taxon>Bacillati</taxon>
        <taxon>Actinomycetota</taxon>
        <taxon>Actinomycetes</taxon>
        <taxon>Pseudonocardiales</taxon>
        <taxon>Pseudonocardiaceae</taxon>
        <taxon>Prauserella</taxon>
        <taxon>Prauserella coralliicola group</taxon>
    </lineage>
</organism>
<protein>
    <submittedName>
        <fullName evidence="2">Uncharacterized protein</fullName>
    </submittedName>
</protein>
<gene>
    <name evidence="2" type="ORF">FCN18_38825</name>
</gene>
<name>A0ABY2RTS6_9PSEU</name>
<evidence type="ECO:0000313" key="3">
    <source>
        <dbReference type="Proteomes" id="UP000309992"/>
    </source>
</evidence>
<keyword evidence="3" id="KW-1185">Reference proteome</keyword>
<dbReference type="RefSeq" id="WP_137097585.1">
    <property type="nucleotide sequence ID" value="NZ_SWMS01000068.1"/>
</dbReference>
<feature type="compositionally biased region" description="Basic and acidic residues" evidence="1">
    <location>
        <begin position="1"/>
        <end position="13"/>
    </location>
</feature>
<feature type="region of interest" description="Disordered" evidence="1">
    <location>
        <begin position="1"/>
        <end position="71"/>
    </location>
</feature>
<proteinExistence type="predicted"/>
<accession>A0ABY2RTS6</accession>
<reference evidence="2 3" key="1">
    <citation type="journal article" date="2015" name="Antonie Van Leeuwenhoek">
        <title>Prauserella endophytica sp. nov., an endophytic actinobacterium isolated from Tamarix taklamakanensis.</title>
        <authorList>
            <person name="Liu J.M."/>
            <person name="Habden X."/>
            <person name="Guo L."/>
            <person name="Tuo L."/>
            <person name="Jiang Z.K."/>
            <person name="Liu S.W."/>
            <person name="Liu X.F."/>
            <person name="Chen L."/>
            <person name="Li R.F."/>
            <person name="Zhang Y.Q."/>
            <person name="Sun C.H."/>
        </authorList>
    </citation>
    <scope>NUCLEOTIDE SEQUENCE [LARGE SCALE GENOMIC DNA]</scope>
    <source>
        <strain evidence="2 3">CGMCC 4.7182</strain>
    </source>
</reference>
<evidence type="ECO:0000256" key="1">
    <source>
        <dbReference type="SAM" id="MobiDB-lite"/>
    </source>
</evidence>
<evidence type="ECO:0000313" key="2">
    <source>
        <dbReference type="EMBL" id="TKG57620.1"/>
    </source>
</evidence>
<dbReference type="Proteomes" id="UP000309992">
    <property type="component" value="Unassembled WGS sequence"/>
</dbReference>
<dbReference type="EMBL" id="SWMS01000068">
    <property type="protein sequence ID" value="TKG57620.1"/>
    <property type="molecule type" value="Genomic_DNA"/>
</dbReference>